<evidence type="ECO:0000259" key="1">
    <source>
        <dbReference type="PROSITE" id="PS50181"/>
    </source>
</evidence>
<sequence>MAELAGDLPGELVTEILDRLPVESLLRCRSVSKRWRYIIDSREFVRSHLARSFESTANLTLFFRHSSSLYCIDLTSLLRHGGVAEMNYPLMCYSDQIRILGSCNGLLCISNAADDVVVWNPATRKHKFLPYSAVDVRRSSVFSVCVYGFGYDERRDDYVLLRLVQLVTEPIESEVSIYSLKDNAWRRLKDMPYSLVYPRKMGVFVCGHLHWIMTRELVSDSANLLVAFDFRIENFKVVDQPEGIDNTLDMDLSVLGGCLCLSINRNHMGVDVWIMKEYGLRDSWSKLFSIPQPEVARPLGFVRPLAYAENDRRVLVRQDSKNLILYDLETKGMERVDINGMPNSFEAEICLRTLVSVDDYGGYTKKKQQEAEEINNRTKRDDFLSVGFKLVL</sequence>
<dbReference type="SUPFAM" id="SSF81383">
    <property type="entry name" value="F-box domain"/>
    <property type="match status" value="1"/>
</dbReference>
<accession>A0ABD3KLQ7</accession>
<evidence type="ECO:0000313" key="2">
    <source>
        <dbReference type="EMBL" id="KAL3740810.1"/>
    </source>
</evidence>
<proteinExistence type="predicted"/>
<feature type="domain" description="F-box" evidence="1">
    <location>
        <begin position="2"/>
        <end position="48"/>
    </location>
</feature>
<name>A0ABD3KLQ7_EUCGL</name>
<evidence type="ECO:0000313" key="3">
    <source>
        <dbReference type="Proteomes" id="UP001634007"/>
    </source>
</evidence>
<dbReference type="PROSITE" id="PS50181">
    <property type="entry name" value="FBOX"/>
    <property type="match status" value="1"/>
</dbReference>
<dbReference type="Proteomes" id="UP001634007">
    <property type="component" value="Unassembled WGS sequence"/>
</dbReference>
<dbReference type="CDD" id="cd22157">
    <property type="entry name" value="F-box_AtFBW1-like"/>
    <property type="match status" value="1"/>
</dbReference>
<dbReference type="SMART" id="SM00256">
    <property type="entry name" value="FBOX"/>
    <property type="match status" value="1"/>
</dbReference>
<dbReference type="Pfam" id="PF00646">
    <property type="entry name" value="F-box"/>
    <property type="match status" value="1"/>
</dbReference>
<dbReference type="InterPro" id="IPR001810">
    <property type="entry name" value="F-box_dom"/>
</dbReference>
<protein>
    <recommendedName>
        <fullName evidence="1">F-box domain-containing protein</fullName>
    </recommendedName>
</protein>
<dbReference type="EMBL" id="JBJKBG010000005">
    <property type="protein sequence ID" value="KAL3740809.1"/>
    <property type="molecule type" value="Genomic_DNA"/>
</dbReference>
<dbReference type="PANTHER" id="PTHR31672:SF13">
    <property type="entry name" value="F-BOX PROTEIN CPR30-LIKE"/>
    <property type="match status" value="1"/>
</dbReference>
<dbReference type="InterPro" id="IPR006527">
    <property type="entry name" value="F-box-assoc_dom_typ1"/>
</dbReference>
<dbReference type="InterPro" id="IPR017451">
    <property type="entry name" value="F-box-assoc_interact_dom"/>
</dbReference>
<organism evidence="2 3">
    <name type="scientific">Eucalyptus globulus</name>
    <name type="common">Tasmanian blue gum</name>
    <dbReference type="NCBI Taxonomy" id="34317"/>
    <lineage>
        <taxon>Eukaryota</taxon>
        <taxon>Viridiplantae</taxon>
        <taxon>Streptophyta</taxon>
        <taxon>Embryophyta</taxon>
        <taxon>Tracheophyta</taxon>
        <taxon>Spermatophyta</taxon>
        <taxon>Magnoliopsida</taxon>
        <taxon>eudicotyledons</taxon>
        <taxon>Gunneridae</taxon>
        <taxon>Pentapetalae</taxon>
        <taxon>rosids</taxon>
        <taxon>malvids</taxon>
        <taxon>Myrtales</taxon>
        <taxon>Myrtaceae</taxon>
        <taxon>Myrtoideae</taxon>
        <taxon>Eucalypteae</taxon>
        <taxon>Eucalyptus</taxon>
    </lineage>
</organism>
<dbReference type="EMBL" id="JBJKBG010000005">
    <property type="protein sequence ID" value="KAL3740808.1"/>
    <property type="molecule type" value="Genomic_DNA"/>
</dbReference>
<dbReference type="EMBL" id="JBJKBG010000005">
    <property type="protein sequence ID" value="KAL3740810.1"/>
    <property type="molecule type" value="Genomic_DNA"/>
</dbReference>
<reference evidence="2 3" key="1">
    <citation type="submission" date="2024-11" db="EMBL/GenBank/DDBJ databases">
        <title>Chromosome-level genome assembly of Eucalyptus globulus Labill. provides insights into its genome evolution.</title>
        <authorList>
            <person name="Li X."/>
        </authorList>
    </citation>
    <scope>NUCLEOTIDE SEQUENCE [LARGE SCALE GENOMIC DNA]</scope>
    <source>
        <strain evidence="2">CL2024</strain>
        <tissue evidence="2">Fresh tender leaves</tissue>
    </source>
</reference>
<dbReference type="NCBIfam" id="TIGR01640">
    <property type="entry name" value="F_box_assoc_1"/>
    <property type="match status" value="1"/>
</dbReference>
<dbReference type="Gene3D" id="1.20.1280.50">
    <property type="match status" value="1"/>
</dbReference>
<dbReference type="PANTHER" id="PTHR31672">
    <property type="entry name" value="BNACNNG10540D PROTEIN"/>
    <property type="match status" value="1"/>
</dbReference>
<keyword evidence="3" id="KW-1185">Reference proteome</keyword>
<dbReference type="Pfam" id="PF07734">
    <property type="entry name" value="FBA_1"/>
    <property type="match status" value="1"/>
</dbReference>
<gene>
    <name evidence="2" type="ORF">ACJRO7_022000</name>
</gene>
<dbReference type="InterPro" id="IPR036047">
    <property type="entry name" value="F-box-like_dom_sf"/>
</dbReference>
<dbReference type="AlphaFoldDB" id="A0ABD3KLQ7"/>
<comment type="caution">
    <text evidence="2">The sequence shown here is derived from an EMBL/GenBank/DDBJ whole genome shotgun (WGS) entry which is preliminary data.</text>
</comment>
<dbReference type="InterPro" id="IPR050796">
    <property type="entry name" value="SCF_F-box_component"/>
</dbReference>